<dbReference type="Proteomes" id="UP000789595">
    <property type="component" value="Unassembled WGS sequence"/>
</dbReference>
<gene>
    <name evidence="2" type="ORF">PECAL_1P30630</name>
</gene>
<evidence type="ECO:0000313" key="3">
    <source>
        <dbReference type="Proteomes" id="UP000789595"/>
    </source>
</evidence>
<dbReference type="EMBL" id="CAKKNE010000001">
    <property type="protein sequence ID" value="CAH0366565.1"/>
    <property type="molecule type" value="Genomic_DNA"/>
</dbReference>
<feature type="compositionally biased region" description="Polar residues" evidence="1">
    <location>
        <begin position="1"/>
        <end position="10"/>
    </location>
</feature>
<keyword evidence="3" id="KW-1185">Reference proteome</keyword>
<comment type="caution">
    <text evidence="2">The sequence shown here is derived from an EMBL/GenBank/DDBJ whole genome shotgun (WGS) entry which is preliminary data.</text>
</comment>
<evidence type="ECO:0000256" key="1">
    <source>
        <dbReference type="SAM" id="MobiDB-lite"/>
    </source>
</evidence>
<feature type="region of interest" description="Disordered" evidence="1">
    <location>
        <begin position="1"/>
        <end position="28"/>
    </location>
</feature>
<accession>A0A8J2WUW8</accession>
<reference evidence="2" key="1">
    <citation type="submission" date="2021-11" db="EMBL/GenBank/DDBJ databases">
        <authorList>
            <consortium name="Genoscope - CEA"/>
            <person name="William W."/>
        </authorList>
    </citation>
    <scope>NUCLEOTIDE SEQUENCE</scope>
</reference>
<proteinExistence type="predicted"/>
<dbReference type="AlphaFoldDB" id="A0A8J2WUW8"/>
<sequence>MAWISTFNVTRKQRRRGVSGPGRGGHDHGVGAWRLASLRDWRRESRRFSAARFSAELMARGRALHSAKASSASRTSSSCIITSRSRVEQRRAATTSELLSSRDASNKSFSTSSAPLLDAIVSSSASETVRLSERYTLLARSASELLPLLDRRDGVLSELNWRDAVLLATGRGFAASPVASLVNAPAKETRMRSSTASGVAVQVAVMRAPQAVEARSDRNVSETCSELHL</sequence>
<protein>
    <submittedName>
        <fullName evidence="2">Uncharacterized protein</fullName>
    </submittedName>
</protein>
<organism evidence="2 3">
    <name type="scientific">Pelagomonas calceolata</name>
    <dbReference type="NCBI Taxonomy" id="35677"/>
    <lineage>
        <taxon>Eukaryota</taxon>
        <taxon>Sar</taxon>
        <taxon>Stramenopiles</taxon>
        <taxon>Ochrophyta</taxon>
        <taxon>Pelagophyceae</taxon>
        <taxon>Pelagomonadales</taxon>
        <taxon>Pelagomonadaceae</taxon>
        <taxon>Pelagomonas</taxon>
    </lineage>
</organism>
<name>A0A8J2WUW8_9STRA</name>
<evidence type="ECO:0000313" key="2">
    <source>
        <dbReference type="EMBL" id="CAH0366565.1"/>
    </source>
</evidence>